<dbReference type="Proteomes" id="UP001349343">
    <property type="component" value="Segment"/>
</dbReference>
<accession>A0ABZ0Z174</accession>
<reference evidence="1 2" key="1">
    <citation type="submission" date="2023-11" db="EMBL/GenBank/DDBJ databases">
        <authorList>
            <person name="Cook R."/>
            <person name="Crisci M."/>
            <person name="Pye H."/>
            <person name="Adriaenssens E."/>
            <person name="Santini J."/>
        </authorList>
    </citation>
    <scope>NUCLEOTIDE SEQUENCE [LARGE SCALE GENOMIC DNA]</scope>
    <source>
        <strain evidence="1">Lak_Megaphage_RVC_JS4_GC31</strain>
    </source>
</reference>
<name>A0ABZ0Z174_9CAUD</name>
<proteinExistence type="predicted"/>
<sequence length="36" mass="4317">MKLTYKDKEILKNKISKFVFDNFSIYTSDGDYDYGE</sequence>
<dbReference type="EMBL" id="OR769222">
    <property type="protein sequence ID" value="WQJ52928.1"/>
    <property type="molecule type" value="Genomic_DNA"/>
</dbReference>
<evidence type="ECO:0000313" key="1">
    <source>
        <dbReference type="EMBL" id="WQJ52928.1"/>
    </source>
</evidence>
<keyword evidence="2" id="KW-1185">Reference proteome</keyword>
<protein>
    <submittedName>
        <fullName evidence="1">Uncharacterized protein</fullName>
    </submittedName>
</protein>
<organism evidence="1 2">
    <name type="scientific">phage Lak_Megaphage_RVC_JS4_GC31</name>
    <dbReference type="NCBI Taxonomy" id="3109228"/>
    <lineage>
        <taxon>Viruses</taxon>
        <taxon>Duplodnaviria</taxon>
        <taxon>Heunggongvirae</taxon>
        <taxon>Uroviricota</taxon>
        <taxon>Caudoviricetes</taxon>
        <taxon>Caudoviricetes code 15 clade</taxon>
    </lineage>
</organism>
<evidence type="ECO:0000313" key="2">
    <source>
        <dbReference type="Proteomes" id="UP001349343"/>
    </source>
</evidence>